<dbReference type="Gene3D" id="3.40.50.150">
    <property type="entry name" value="Vaccinia Virus protein VP39"/>
    <property type="match status" value="1"/>
</dbReference>
<dbReference type="Pfam" id="PF13489">
    <property type="entry name" value="Methyltransf_23"/>
    <property type="match status" value="1"/>
</dbReference>
<organism evidence="1 2">
    <name type="scientific">Methylomonas aurea</name>
    <dbReference type="NCBI Taxonomy" id="2952224"/>
    <lineage>
        <taxon>Bacteria</taxon>
        <taxon>Pseudomonadati</taxon>
        <taxon>Pseudomonadota</taxon>
        <taxon>Gammaproteobacteria</taxon>
        <taxon>Methylococcales</taxon>
        <taxon>Methylococcaceae</taxon>
        <taxon>Methylomonas</taxon>
    </lineage>
</organism>
<dbReference type="SUPFAM" id="SSF53335">
    <property type="entry name" value="S-adenosyl-L-methionine-dependent methyltransferases"/>
    <property type="match status" value="1"/>
</dbReference>
<accession>A0ABT1UGM0</accession>
<name>A0ABT1UGM0_9GAMM</name>
<keyword evidence="2" id="KW-1185">Reference proteome</keyword>
<protein>
    <submittedName>
        <fullName evidence="1">Class I SAM-dependent methyltransferase</fullName>
    </submittedName>
</protein>
<evidence type="ECO:0000313" key="1">
    <source>
        <dbReference type="EMBL" id="MCQ8180576.1"/>
    </source>
</evidence>
<dbReference type="EMBL" id="JANIBM010000004">
    <property type="protein sequence ID" value="MCQ8180576.1"/>
    <property type="molecule type" value="Genomic_DNA"/>
</dbReference>
<keyword evidence="1" id="KW-0808">Transferase</keyword>
<evidence type="ECO:0000313" key="2">
    <source>
        <dbReference type="Proteomes" id="UP001524569"/>
    </source>
</evidence>
<reference evidence="1 2" key="1">
    <citation type="submission" date="2022-07" db="EMBL/GenBank/DDBJ databases">
        <title>Methylomonas rivi sp. nov., Methylomonas rosea sp. nov., Methylomonas aureus sp. nov. and Methylomonas subterranea sp. nov., four novel methanotrophs isolated from a freshwater creek and the deep terrestrial subsurface.</title>
        <authorList>
            <person name="Abin C."/>
            <person name="Sankaranarayanan K."/>
            <person name="Garner C."/>
            <person name="Sindelar R."/>
            <person name="Kotary K."/>
            <person name="Garner R."/>
            <person name="Barclay S."/>
            <person name="Lawson P."/>
            <person name="Krumholz L."/>
        </authorList>
    </citation>
    <scope>NUCLEOTIDE SEQUENCE [LARGE SCALE GENOMIC DNA]</scope>
    <source>
        <strain evidence="1 2">SURF-1</strain>
    </source>
</reference>
<dbReference type="GO" id="GO:0032259">
    <property type="term" value="P:methylation"/>
    <property type="evidence" value="ECO:0007669"/>
    <property type="project" value="UniProtKB-KW"/>
</dbReference>
<dbReference type="RefSeq" id="WP_256610006.1">
    <property type="nucleotide sequence ID" value="NZ_JANIBM010000004.1"/>
</dbReference>
<dbReference type="Proteomes" id="UP001524569">
    <property type="component" value="Unassembled WGS sequence"/>
</dbReference>
<proteinExistence type="predicted"/>
<sequence length="318" mass="35993">MTYASMANRTYGALLHHCVACGGERIRFWRHKHYQYTADADAEEFRIYRCQVCGTGFLNQPPHREWLQQIYRHSGQALTAEIGLDEVMRRERVYPNCKVDARRIANHADRYNATLNYQALDIGSGFGFYTRALRLLGYRTVSINPGAYENKVFEQMNGDLPLPIMFEDYRSEERFGVVVMSQVLEHLLEPEQAVRKVAGLLEIGGVLACAVPNYASFLVKLLGANENACLWVPEHVNFFTEQGLRTLFERNGLQVVKTEQITRVPFDALSRRLGAKGRLAAVLNGMVKYAQIPFNGLMNLLGMGIYLNVYAVKTAAGE</sequence>
<comment type="caution">
    <text evidence="1">The sequence shown here is derived from an EMBL/GenBank/DDBJ whole genome shotgun (WGS) entry which is preliminary data.</text>
</comment>
<dbReference type="GO" id="GO:0008168">
    <property type="term" value="F:methyltransferase activity"/>
    <property type="evidence" value="ECO:0007669"/>
    <property type="project" value="UniProtKB-KW"/>
</dbReference>
<gene>
    <name evidence="1" type="ORF">NP603_05620</name>
</gene>
<dbReference type="InterPro" id="IPR029063">
    <property type="entry name" value="SAM-dependent_MTases_sf"/>
</dbReference>
<keyword evidence="1" id="KW-0489">Methyltransferase</keyword>